<reference evidence="1" key="1">
    <citation type="submission" date="2019-07" db="EMBL/GenBank/DDBJ databases">
        <title>Annotation for the trematode Paragonimus miyazaki's.</title>
        <authorList>
            <person name="Choi Y.-J."/>
        </authorList>
    </citation>
    <scope>NUCLEOTIDE SEQUENCE</scope>
    <source>
        <strain evidence="1">Japan</strain>
    </source>
</reference>
<gene>
    <name evidence="1" type="ORF">EG68_06205</name>
</gene>
<dbReference type="Proteomes" id="UP000822476">
    <property type="component" value="Unassembled WGS sequence"/>
</dbReference>
<keyword evidence="2" id="KW-1185">Reference proteome</keyword>
<sequence>MTIPILNSHELYVISLRSLQLQIDGNIGTCDSLKLSSQNVLIALKACCRDVDAVLGFVCDCCWNPYFGRTLFRGVYVAPKVETAGLHVTYR</sequence>
<protein>
    <submittedName>
        <fullName evidence="1">Uncharacterized protein</fullName>
    </submittedName>
</protein>
<accession>A0A8S9YVS5</accession>
<dbReference type="EMBL" id="JTDE01002638">
    <property type="protein sequence ID" value="KAF7257091.1"/>
    <property type="molecule type" value="Genomic_DNA"/>
</dbReference>
<evidence type="ECO:0000313" key="2">
    <source>
        <dbReference type="Proteomes" id="UP000822476"/>
    </source>
</evidence>
<proteinExistence type="predicted"/>
<dbReference type="AlphaFoldDB" id="A0A8S9YVS5"/>
<evidence type="ECO:0000313" key="1">
    <source>
        <dbReference type="EMBL" id="KAF7257091.1"/>
    </source>
</evidence>
<organism evidence="1 2">
    <name type="scientific">Paragonimus skrjabini miyazakii</name>
    <dbReference type="NCBI Taxonomy" id="59628"/>
    <lineage>
        <taxon>Eukaryota</taxon>
        <taxon>Metazoa</taxon>
        <taxon>Spiralia</taxon>
        <taxon>Lophotrochozoa</taxon>
        <taxon>Platyhelminthes</taxon>
        <taxon>Trematoda</taxon>
        <taxon>Digenea</taxon>
        <taxon>Plagiorchiida</taxon>
        <taxon>Troglotremata</taxon>
        <taxon>Troglotrematidae</taxon>
        <taxon>Paragonimus</taxon>
    </lineage>
</organism>
<comment type="caution">
    <text evidence="1">The sequence shown here is derived from an EMBL/GenBank/DDBJ whole genome shotgun (WGS) entry which is preliminary data.</text>
</comment>
<name>A0A8S9YVS5_9TREM</name>